<evidence type="ECO:0000256" key="1">
    <source>
        <dbReference type="SAM" id="Phobius"/>
    </source>
</evidence>
<evidence type="ECO:0008006" key="3">
    <source>
        <dbReference type="Google" id="ProtNLM"/>
    </source>
</evidence>
<keyword evidence="1" id="KW-0472">Membrane</keyword>
<keyword evidence="1" id="KW-1133">Transmembrane helix</keyword>
<keyword evidence="1" id="KW-0812">Transmembrane</keyword>
<evidence type="ECO:0000313" key="2">
    <source>
        <dbReference type="EMBL" id="CAD8437954.1"/>
    </source>
</evidence>
<dbReference type="Pfam" id="PF06966">
    <property type="entry name" value="DUF1295"/>
    <property type="match status" value="1"/>
</dbReference>
<name>A0A7S0GUN0_9EUKA</name>
<dbReference type="Gene3D" id="1.20.120.1630">
    <property type="match status" value="1"/>
</dbReference>
<feature type="transmembrane region" description="Helical" evidence="1">
    <location>
        <begin position="158"/>
        <end position="178"/>
    </location>
</feature>
<dbReference type="PANTHER" id="PTHR32251">
    <property type="entry name" value="3-OXO-5-ALPHA-STEROID 4-DEHYDROGENASE"/>
    <property type="match status" value="1"/>
</dbReference>
<reference evidence="2" key="1">
    <citation type="submission" date="2021-01" db="EMBL/GenBank/DDBJ databases">
        <authorList>
            <person name="Corre E."/>
            <person name="Pelletier E."/>
            <person name="Niang G."/>
            <person name="Scheremetjew M."/>
            <person name="Finn R."/>
            <person name="Kale V."/>
            <person name="Holt S."/>
            <person name="Cochrane G."/>
            <person name="Meng A."/>
            <person name="Brown T."/>
            <person name="Cohen L."/>
        </authorList>
    </citation>
    <scope>NUCLEOTIDE SEQUENCE</scope>
    <source>
        <strain evidence="2">CCMP2058</strain>
    </source>
</reference>
<dbReference type="AlphaFoldDB" id="A0A7S0GUN0"/>
<feature type="transmembrane region" description="Helical" evidence="1">
    <location>
        <begin position="7"/>
        <end position="24"/>
    </location>
</feature>
<accession>A0A7S0GUN0</accession>
<dbReference type="EMBL" id="HBEM01006739">
    <property type="protein sequence ID" value="CAD8437954.1"/>
    <property type="molecule type" value="Transcribed_RNA"/>
</dbReference>
<dbReference type="InterPro" id="IPR010721">
    <property type="entry name" value="UstE-like"/>
</dbReference>
<dbReference type="GO" id="GO:0016020">
    <property type="term" value="C:membrane"/>
    <property type="evidence" value="ECO:0007669"/>
    <property type="project" value="TreeGrafter"/>
</dbReference>
<proteinExistence type="predicted"/>
<dbReference type="PANTHER" id="PTHR32251:SF17">
    <property type="entry name" value="STEROID 5-ALPHA REDUCTASE C-TERMINAL DOMAIN-CONTAINING PROTEIN"/>
    <property type="match status" value="1"/>
</dbReference>
<feature type="transmembrane region" description="Helical" evidence="1">
    <location>
        <begin position="131"/>
        <end position="152"/>
    </location>
</feature>
<gene>
    <name evidence="2" type="ORF">LAMO00422_LOCUS4694</name>
</gene>
<protein>
    <recommendedName>
        <fullName evidence="3">Steroid 5-alpha reductase C-terminal domain-containing protein</fullName>
    </recommendedName>
</protein>
<organism evidence="2">
    <name type="scientific">Amorphochlora amoebiformis</name>
    <dbReference type="NCBI Taxonomy" id="1561963"/>
    <lineage>
        <taxon>Eukaryota</taxon>
        <taxon>Sar</taxon>
        <taxon>Rhizaria</taxon>
        <taxon>Cercozoa</taxon>
        <taxon>Chlorarachniophyceae</taxon>
        <taxon>Amorphochlora</taxon>
    </lineage>
</organism>
<sequence>MFRQICTYGRCVCIHLSMFVYILADFMYPAYVWPVCVACCMGGAYNVVYAFGFGYGLAMTANGVMGYIHFDPTRFKDNWSVVTRYSHIVGYASYGVRLFSFLLQRHLSESYTTKAADMQQKSDKMTLGSKLFISLFVGSLMSLYHAGLYYHLNSKKSPTFVTYCGILLWMTGLAIETVSDQQKLTAKQYDPNSFVSTGLYSYCRHPNYLGEMMYHVGMFLNAAPSCQTWLEVLMSAAAPGAMTWVMFGATKGLESRQLAKYGKDMAYIAYKADTPSLFPLFF</sequence>